<dbReference type="SFLD" id="SFLDG01206">
    <property type="entry name" value="Xi.1"/>
    <property type="match status" value="1"/>
</dbReference>
<dbReference type="InterPro" id="IPR010987">
    <property type="entry name" value="Glutathione-S-Trfase_C-like"/>
</dbReference>
<organism evidence="5 6">
    <name type="scientific">Tritonibacter horizontis</name>
    <dbReference type="NCBI Taxonomy" id="1768241"/>
    <lineage>
        <taxon>Bacteria</taxon>
        <taxon>Pseudomonadati</taxon>
        <taxon>Pseudomonadota</taxon>
        <taxon>Alphaproteobacteria</taxon>
        <taxon>Rhodobacterales</taxon>
        <taxon>Paracoccaceae</taxon>
        <taxon>Tritonibacter</taxon>
    </lineage>
</organism>
<dbReference type="PANTHER" id="PTHR32419:SF6">
    <property type="entry name" value="GLUTATHIONE S-TRANSFERASE OMEGA-LIKE 1-RELATED"/>
    <property type="match status" value="1"/>
</dbReference>
<dbReference type="CDD" id="cd03190">
    <property type="entry name" value="GST_C_Omega_like"/>
    <property type="match status" value="1"/>
</dbReference>
<dbReference type="PROSITE" id="PS50405">
    <property type="entry name" value="GST_CTER"/>
    <property type="match status" value="1"/>
</dbReference>
<dbReference type="GO" id="GO:0016491">
    <property type="term" value="F:oxidoreductase activity"/>
    <property type="evidence" value="ECO:0007669"/>
    <property type="project" value="UniProtKB-KW"/>
</dbReference>
<evidence type="ECO:0000256" key="3">
    <source>
        <dbReference type="PIRSR" id="PIRSR015753-3"/>
    </source>
</evidence>
<dbReference type="Proteomes" id="UP000068382">
    <property type="component" value="Unassembled WGS sequence"/>
</dbReference>
<evidence type="ECO:0000259" key="4">
    <source>
        <dbReference type="PROSITE" id="PS50405"/>
    </source>
</evidence>
<proteinExistence type="predicted"/>
<dbReference type="GO" id="GO:0005737">
    <property type="term" value="C:cytoplasm"/>
    <property type="evidence" value="ECO:0007669"/>
    <property type="project" value="TreeGrafter"/>
</dbReference>
<feature type="binding site" evidence="2">
    <location>
        <begin position="130"/>
        <end position="133"/>
    </location>
    <ligand>
        <name>glutathione</name>
        <dbReference type="ChEBI" id="CHEBI:57925"/>
    </ligand>
</feature>
<protein>
    <submittedName>
        <fullName evidence="5">Glutathionyl-hydroquinone reductase YqjG</fullName>
        <ecNumber evidence="5">1.8.-.-</ecNumber>
    </submittedName>
</protein>
<dbReference type="PANTHER" id="PTHR32419">
    <property type="entry name" value="GLUTATHIONYL-HYDROQUINONE REDUCTASE"/>
    <property type="match status" value="1"/>
</dbReference>
<evidence type="ECO:0000313" key="5">
    <source>
        <dbReference type="EMBL" id="KUP94202.1"/>
    </source>
</evidence>
<feature type="site" description="Lowers pKa of active site Cys" evidence="3">
    <location>
        <position position="297"/>
    </location>
</feature>
<dbReference type="GO" id="GO:0004364">
    <property type="term" value="F:glutathione transferase activity"/>
    <property type="evidence" value="ECO:0007669"/>
    <property type="project" value="InterPro"/>
</dbReference>
<dbReference type="SFLD" id="SFLDS00019">
    <property type="entry name" value="Glutathione_Transferase_(cytos"/>
    <property type="match status" value="1"/>
</dbReference>
<accession>A0A132C1R9</accession>
<comment type="caution">
    <text evidence="5">The sequence shown here is derived from an EMBL/GenBank/DDBJ whole genome shotgun (WGS) entry which is preliminary data.</text>
</comment>
<reference evidence="5 6" key="1">
    <citation type="submission" date="2015-12" db="EMBL/GenBank/DDBJ databases">
        <title>Genome sequence of the marine Rhodobacteraceae strain O3.65, Candidatus Tritonibacter horizontis.</title>
        <authorList>
            <person name="Poehlein A."/>
            <person name="Giebel H.A."/>
            <person name="Voget S."/>
            <person name="Brinkhoff T."/>
        </authorList>
    </citation>
    <scope>NUCLEOTIDE SEQUENCE [LARGE SCALE GENOMIC DNA]</scope>
    <source>
        <strain evidence="5 6">O3.65</strain>
    </source>
</reference>
<dbReference type="InterPro" id="IPR040079">
    <property type="entry name" value="Glutathione_S-Trfase"/>
</dbReference>
<dbReference type="InterPro" id="IPR004045">
    <property type="entry name" value="Glutathione_S-Trfase_N"/>
</dbReference>
<dbReference type="PIRSF" id="PIRSF015753">
    <property type="entry name" value="GST"/>
    <property type="match status" value="1"/>
</dbReference>
<dbReference type="AlphaFoldDB" id="A0A132C1R9"/>
<dbReference type="Gene3D" id="3.40.30.10">
    <property type="entry name" value="Glutaredoxin"/>
    <property type="match status" value="1"/>
</dbReference>
<dbReference type="EC" id="1.8.-.-" evidence="5"/>
<dbReference type="EMBL" id="LPUY01000025">
    <property type="protein sequence ID" value="KUP94202.1"/>
    <property type="molecule type" value="Genomic_DNA"/>
</dbReference>
<dbReference type="InterPro" id="IPR016639">
    <property type="entry name" value="GST_Omega/GSH"/>
</dbReference>
<feature type="domain" description="GST C-terminal" evidence="4">
    <location>
        <begin position="172"/>
        <end position="297"/>
    </location>
</feature>
<dbReference type="Pfam" id="PF13409">
    <property type="entry name" value="GST_N_2"/>
    <property type="match status" value="1"/>
</dbReference>
<evidence type="ECO:0000256" key="1">
    <source>
        <dbReference type="PIRSR" id="PIRSR015753-1"/>
    </source>
</evidence>
<feature type="binding site" evidence="2">
    <location>
        <position position="96"/>
    </location>
    <ligand>
        <name>glutathione</name>
        <dbReference type="ChEBI" id="CHEBI:57925"/>
    </ligand>
</feature>
<feature type="binding site" evidence="2">
    <location>
        <begin position="148"/>
        <end position="149"/>
    </location>
    <ligand>
        <name>glutathione</name>
        <dbReference type="ChEBI" id="CHEBI:57925"/>
    </ligand>
</feature>
<dbReference type="OrthoDB" id="9769158at2"/>
<dbReference type="SUPFAM" id="SSF47616">
    <property type="entry name" value="GST C-terminal domain-like"/>
    <property type="match status" value="1"/>
</dbReference>
<dbReference type="Gene3D" id="1.20.1050.10">
    <property type="match status" value="1"/>
</dbReference>
<feature type="active site" description="Nucleophile" evidence="1">
    <location>
        <position position="63"/>
    </location>
</feature>
<dbReference type="SFLD" id="SFLDG01148">
    <property type="entry name" value="Xi_(cytGST)"/>
    <property type="match status" value="1"/>
</dbReference>
<evidence type="ECO:0000313" key="6">
    <source>
        <dbReference type="Proteomes" id="UP000068382"/>
    </source>
</evidence>
<dbReference type="InterPro" id="IPR036282">
    <property type="entry name" value="Glutathione-S-Trfase_C_sf"/>
</dbReference>
<dbReference type="RefSeq" id="WP_068240832.1">
    <property type="nucleotide sequence ID" value="NZ_LPUY01000025.1"/>
</dbReference>
<dbReference type="InterPro" id="IPR036249">
    <property type="entry name" value="Thioredoxin-like_sf"/>
</dbReference>
<name>A0A132C1R9_9RHOB</name>
<feature type="site" description="Lowers pKa of active site Cys" evidence="3">
    <location>
        <position position="254"/>
    </location>
</feature>
<keyword evidence="5" id="KW-0560">Oxidoreductase</keyword>
<dbReference type="InterPro" id="IPR047047">
    <property type="entry name" value="GST_Omega-like_C"/>
</dbReference>
<sequence>MLVDGKWDAEWQPVQAADAKGRFVRQDSVFRGWITPDGTPGPEGQNALPAAAGRYHLIVAYICPWASRTLMARALKGLEEVISISVVDPRLSDQGWKFGDFPGSNPNDELIGTTHMHGFYTHSDPHVSGRATVPVLWDKHSNRIVNNESADILRILNSGFSKFSSTGVDLYPEAMRADIDALNIQLYDNLNNGVYKAGFASTQFAYEEANDQIFAMLDKLEDLLSDGRRFLLGDAITESDLRAYVTLIRFDAAYVGLFKTNRRRIADYPNLQRFLKTTLDIPGIRDTVRIDHIKAGYYSIKSLNPSGIVPAGPDLSELGF</sequence>
<feature type="active site" description="Proton donor/acceptor" evidence="1">
    <location>
        <position position="195"/>
    </location>
</feature>
<dbReference type="Pfam" id="PF13410">
    <property type="entry name" value="GST_C_2"/>
    <property type="match status" value="1"/>
</dbReference>
<evidence type="ECO:0000256" key="2">
    <source>
        <dbReference type="PIRSR" id="PIRSR015753-2"/>
    </source>
</evidence>
<dbReference type="PATRIC" id="fig|1768241.3.peg.975"/>
<dbReference type="SUPFAM" id="SSF52833">
    <property type="entry name" value="Thioredoxin-like"/>
    <property type="match status" value="1"/>
</dbReference>
<gene>
    <name evidence="5" type="primary">yqjG_1</name>
    <name evidence="5" type="ORF">TRIHO_09380</name>
</gene>
<keyword evidence="6" id="KW-1185">Reference proteome</keyword>